<keyword evidence="2" id="KW-0732">Signal</keyword>
<dbReference type="Proteomes" id="UP001492380">
    <property type="component" value="Unassembled WGS sequence"/>
</dbReference>
<accession>A0ABR1YSI5</accession>
<evidence type="ECO:0000313" key="4">
    <source>
        <dbReference type="Proteomes" id="UP001492380"/>
    </source>
</evidence>
<name>A0ABR1YSI5_9PEZI</name>
<keyword evidence="4" id="KW-1185">Reference proteome</keyword>
<feature type="region of interest" description="Disordered" evidence="1">
    <location>
        <begin position="135"/>
        <end position="155"/>
    </location>
</feature>
<comment type="caution">
    <text evidence="3">The sequence shown here is derived from an EMBL/GenBank/DDBJ whole genome shotgun (WGS) entry which is preliminary data.</text>
</comment>
<reference evidence="3 4" key="1">
    <citation type="submission" date="2024-04" db="EMBL/GenBank/DDBJ databases">
        <title>Phyllosticta paracitricarpa is synonymous to the EU quarantine fungus P. citricarpa based on phylogenomic analyses.</title>
        <authorList>
            <consortium name="Lawrence Berkeley National Laboratory"/>
            <person name="Van Ingen-Buijs V.A."/>
            <person name="Van Westerhoven A.C."/>
            <person name="Haridas S."/>
            <person name="Skiadas P."/>
            <person name="Martin F."/>
            <person name="Groenewald J.Z."/>
            <person name="Crous P.W."/>
            <person name="Seidl M.F."/>
        </authorList>
    </citation>
    <scope>NUCLEOTIDE SEQUENCE [LARGE SCALE GENOMIC DNA]</scope>
    <source>
        <strain evidence="3 4">CBS 123374</strain>
    </source>
</reference>
<protein>
    <recommendedName>
        <fullName evidence="5">S-protein homolog</fullName>
    </recommendedName>
</protein>
<dbReference type="EMBL" id="JBBWRZ010000004">
    <property type="protein sequence ID" value="KAK8237946.1"/>
    <property type="molecule type" value="Genomic_DNA"/>
</dbReference>
<proteinExistence type="predicted"/>
<evidence type="ECO:0008006" key="5">
    <source>
        <dbReference type="Google" id="ProtNLM"/>
    </source>
</evidence>
<evidence type="ECO:0000256" key="2">
    <source>
        <dbReference type="SAM" id="SignalP"/>
    </source>
</evidence>
<evidence type="ECO:0000256" key="1">
    <source>
        <dbReference type="SAM" id="MobiDB-lite"/>
    </source>
</evidence>
<organism evidence="3 4">
    <name type="scientific">Phyllosticta capitalensis</name>
    <dbReference type="NCBI Taxonomy" id="121624"/>
    <lineage>
        <taxon>Eukaryota</taxon>
        <taxon>Fungi</taxon>
        <taxon>Dikarya</taxon>
        <taxon>Ascomycota</taxon>
        <taxon>Pezizomycotina</taxon>
        <taxon>Dothideomycetes</taxon>
        <taxon>Dothideomycetes incertae sedis</taxon>
        <taxon>Botryosphaeriales</taxon>
        <taxon>Phyllostictaceae</taxon>
        <taxon>Phyllosticta</taxon>
    </lineage>
</organism>
<sequence>MRSFAPTLLTAFLLLFFSTATSAFLYRKFPYTVECEGNRRDINRYELKHAGRDSIRGDRKRHPFYYEANKFDGAGNCKDLSLPLYKWDLKINGLLLYFAFDEPGNTIWYCAFELYDNFKGDYQCKNNYDRHTYGSDVPPPFDDEKVDDGEHWSRR</sequence>
<feature type="chain" id="PRO_5046539480" description="S-protein homolog" evidence="2">
    <location>
        <begin position="24"/>
        <end position="155"/>
    </location>
</feature>
<evidence type="ECO:0000313" key="3">
    <source>
        <dbReference type="EMBL" id="KAK8237946.1"/>
    </source>
</evidence>
<feature type="signal peptide" evidence="2">
    <location>
        <begin position="1"/>
        <end position="23"/>
    </location>
</feature>
<gene>
    <name evidence="3" type="ORF">HDK90DRAFT_532777</name>
</gene>